<evidence type="ECO:0000313" key="2">
    <source>
        <dbReference type="Proteomes" id="UP000676310"/>
    </source>
</evidence>
<dbReference type="GeneID" id="67015973"/>
<accession>A0A8J2I1F3</accession>
<keyword evidence="2" id="KW-1185">Reference proteome</keyword>
<dbReference type="AlphaFoldDB" id="A0A8J2I1F3"/>
<dbReference type="PANTHER" id="PTHR42057">
    <property type="entry name" value="F-BOX DOMAIN PROTEIN (AFU_ORTHOLOGUE AFUA_4G00200)"/>
    <property type="match status" value="1"/>
</dbReference>
<dbReference type="RefSeq" id="XP_043167865.1">
    <property type="nucleotide sequence ID" value="XM_043311930.1"/>
</dbReference>
<evidence type="ECO:0008006" key="3">
    <source>
        <dbReference type="Google" id="ProtNLM"/>
    </source>
</evidence>
<reference evidence="1" key="1">
    <citation type="submission" date="2021-05" db="EMBL/GenBank/DDBJ databases">
        <authorList>
            <person name="Stam R."/>
        </authorList>
    </citation>
    <scope>NUCLEOTIDE SEQUENCE</scope>
    <source>
        <strain evidence="1">CS162</strain>
    </source>
</reference>
<protein>
    <recommendedName>
        <fullName evidence="3">F-box domain-containing protein</fullName>
    </recommendedName>
</protein>
<organism evidence="1 2">
    <name type="scientific">Alternaria atra</name>
    <dbReference type="NCBI Taxonomy" id="119953"/>
    <lineage>
        <taxon>Eukaryota</taxon>
        <taxon>Fungi</taxon>
        <taxon>Dikarya</taxon>
        <taxon>Ascomycota</taxon>
        <taxon>Pezizomycotina</taxon>
        <taxon>Dothideomycetes</taxon>
        <taxon>Pleosporomycetidae</taxon>
        <taxon>Pleosporales</taxon>
        <taxon>Pleosporineae</taxon>
        <taxon>Pleosporaceae</taxon>
        <taxon>Alternaria</taxon>
        <taxon>Alternaria sect. Ulocladioides</taxon>
    </lineage>
</organism>
<comment type="caution">
    <text evidence="1">The sequence shown here is derived from an EMBL/GenBank/DDBJ whole genome shotgun (WGS) entry which is preliminary data.</text>
</comment>
<sequence>MQRLPVELKQLCIEGLDDDADALKALRLVNKELGTLATKALFSKAVLNPTDESAAIFKKLVQSKYSENVQCVVINTSLCPDTEYEFYWSRAEESEILESFTDAIGFLHSFPRLDGLQLIFAVECAASLDTWIDDGSFDRDVEETPQFRSEVLGTVINALCEVPTLKSLSIKNLQDHMDRQLLESEVFGAVRDRITRLHLQITTERKRRHALELEAVHQGFTVDLPGLWLKPLSSQLTHLTLYSYTCMWGLFPFVELRDVGIFPCLESLSLGNYTFAHDWQIDWILSHGPTLNQLLLDDCPIVTALRMREDMAKVAFPGLPTWPGSSHMDDSVDYFTQTSLHWHDIFDRFQFGLPHLQHFAIHNSFMHWANDAFDNRYKISNILTHDRYHVFDVESVHPWREFHPFGRNAESYEFYRQNPHPDSEDLSVKFPECDDEDAEALERLMKVVNARAESEV</sequence>
<dbReference type="OrthoDB" id="3140657at2759"/>
<name>A0A8J2I1F3_9PLEO</name>
<dbReference type="SUPFAM" id="SSF52047">
    <property type="entry name" value="RNI-like"/>
    <property type="match status" value="1"/>
</dbReference>
<dbReference type="Proteomes" id="UP000676310">
    <property type="component" value="Unassembled WGS sequence"/>
</dbReference>
<proteinExistence type="predicted"/>
<dbReference type="EMBL" id="CAJRGZ010000017">
    <property type="protein sequence ID" value="CAG5156522.1"/>
    <property type="molecule type" value="Genomic_DNA"/>
</dbReference>
<gene>
    <name evidence="1" type="ORF">ALTATR162_LOCUS4319</name>
</gene>
<dbReference type="PANTHER" id="PTHR42057:SF2">
    <property type="entry name" value="F-BOX DOMAIN PROTEIN (AFU_ORTHOLOGUE AFUA_4G00200)-RELATED"/>
    <property type="match status" value="1"/>
</dbReference>
<evidence type="ECO:0000313" key="1">
    <source>
        <dbReference type="EMBL" id="CAG5156522.1"/>
    </source>
</evidence>